<evidence type="ECO:0000256" key="1">
    <source>
        <dbReference type="SAM" id="MobiDB-lite"/>
    </source>
</evidence>
<sequence>MATGGPADKMVMVCLKTDGGVLKVRLSEELAMIVLDPNGDPDTKQAIKDAVLKEQQIQNQEIERTTFAEPIDEQQDQGTPYMTSHDKDSMNRTCNIPVAQTQIHNWTENEEKLLLELRLGGDHLFNSMKNHETL</sequence>
<dbReference type="OrthoDB" id="6140923at2759"/>
<organism evidence="2 3">
    <name type="scientific">Crassostrea virginica</name>
    <name type="common">Eastern oyster</name>
    <dbReference type="NCBI Taxonomy" id="6565"/>
    <lineage>
        <taxon>Eukaryota</taxon>
        <taxon>Metazoa</taxon>
        <taxon>Spiralia</taxon>
        <taxon>Lophotrochozoa</taxon>
        <taxon>Mollusca</taxon>
        <taxon>Bivalvia</taxon>
        <taxon>Autobranchia</taxon>
        <taxon>Pteriomorphia</taxon>
        <taxon>Ostreida</taxon>
        <taxon>Ostreoidea</taxon>
        <taxon>Ostreidae</taxon>
        <taxon>Crassostrea</taxon>
    </lineage>
</organism>
<dbReference type="AlphaFoldDB" id="A0A8B8B4K5"/>
<evidence type="ECO:0000313" key="3">
    <source>
        <dbReference type="RefSeq" id="XP_022298018.1"/>
    </source>
</evidence>
<reference evidence="2" key="1">
    <citation type="submission" date="2024-06" db="UniProtKB">
        <authorList>
            <consortium name="RefSeq"/>
        </authorList>
    </citation>
    <scope>NUCLEOTIDE SEQUENCE [LARGE SCALE GENOMIC DNA]</scope>
</reference>
<evidence type="ECO:0000313" key="2">
    <source>
        <dbReference type="Proteomes" id="UP000694844"/>
    </source>
</evidence>
<gene>
    <name evidence="3" type="primary">LOC111107221</name>
</gene>
<dbReference type="GeneID" id="111107221"/>
<feature type="region of interest" description="Disordered" evidence="1">
    <location>
        <begin position="61"/>
        <end position="91"/>
    </location>
</feature>
<keyword evidence="2" id="KW-1185">Reference proteome</keyword>
<dbReference type="KEGG" id="cvn:111107221"/>
<reference evidence="3" key="2">
    <citation type="submission" date="2025-08" db="UniProtKB">
        <authorList>
            <consortium name="RefSeq"/>
        </authorList>
    </citation>
    <scope>IDENTIFICATION</scope>
    <source>
        <tissue evidence="3">Whole sample</tissue>
    </source>
</reference>
<dbReference type="Proteomes" id="UP000694844">
    <property type="component" value="Chromosome 1"/>
</dbReference>
<protein>
    <submittedName>
        <fullName evidence="3">Uncharacterized protein LOC111107221</fullName>
    </submittedName>
</protein>
<proteinExistence type="predicted"/>
<accession>A0A8B8B4K5</accession>
<name>A0A8B8B4K5_CRAVI</name>
<dbReference type="RefSeq" id="XP_022298018.1">
    <property type="nucleotide sequence ID" value="XM_022442310.1"/>
</dbReference>